<dbReference type="HOGENOM" id="CLU_834441_0_0_1"/>
<name>W1QDB2_OGAPD</name>
<evidence type="ECO:0000313" key="2">
    <source>
        <dbReference type="EMBL" id="ESW99458.1"/>
    </source>
</evidence>
<dbReference type="GO" id="GO:0045944">
    <property type="term" value="P:positive regulation of transcription by RNA polymerase II"/>
    <property type="evidence" value="ECO:0007669"/>
    <property type="project" value="TreeGrafter"/>
</dbReference>
<evidence type="ECO:0000256" key="1">
    <source>
        <dbReference type="SAM" id="MobiDB-lite"/>
    </source>
</evidence>
<dbReference type="eggNOG" id="ENOG502S7XT">
    <property type="taxonomic scope" value="Eukaryota"/>
</dbReference>
<keyword evidence="3" id="KW-1185">Reference proteome</keyword>
<dbReference type="GO" id="GO:0003713">
    <property type="term" value="F:transcription coactivator activity"/>
    <property type="evidence" value="ECO:0007669"/>
    <property type="project" value="TreeGrafter"/>
</dbReference>
<dbReference type="OrthoDB" id="2530523at2759"/>
<reference evidence="2 3" key="1">
    <citation type="journal article" date="2013" name="BMC Genomics">
        <title>Genome sequence and analysis of methylotrophic yeast Hansenula polymorpha DL1.</title>
        <authorList>
            <person name="Ravin N.V."/>
            <person name="Eldarov M.A."/>
            <person name="Kadnikov V.V."/>
            <person name="Beletsky A.V."/>
            <person name="Schneider J."/>
            <person name="Mardanova E.S."/>
            <person name="Smekalova E.M."/>
            <person name="Zvereva M.I."/>
            <person name="Dontsova O.A."/>
            <person name="Mardanov A.V."/>
            <person name="Skryabin K.G."/>
        </authorList>
    </citation>
    <scope>NUCLEOTIDE SEQUENCE [LARGE SCALE GENOMIC DNA]</scope>
    <source>
        <strain evidence="3">ATCC 26012 / BCRC 20466 / JCM 22074 / NRRL Y-7560 / DL-1</strain>
    </source>
</reference>
<dbReference type="GO" id="GO:0016592">
    <property type="term" value="C:mediator complex"/>
    <property type="evidence" value="ECO:0007669"/>
    <property type="project" value="TreeGrafter"/>
</dbReference>
<accession>W1QDB2</accession>
<dbReference type="InterPro" id="IPR051647">
    <property type="entry name" value="Mediator_comp_sub12"/>
</dbReference>
<protein>
    <submittedName>
        <fullName evidence="2">Uncharacterized protein</fullName>
    </submittedName>
</protein>
<dbReference type="GeneID" id="25772788"/>
<dbReference type="PANTHER" id="PTHR46007:SF8">
    <property type="entry name" value="C2H2-TYPE DOMAIN-CONTAINING PROTEIN"/>
    <property type="match status" value="1"/>
</dbReference>
<proteinExistence type="predicted"/>
<comment type="caution">
    <text evidence="2">The sequence shown here is derived from an EMBL/GenBank/DDBJ whole genome shotgun (WGS) entry which is preliminary data.</text>
</comment>
<feature type="compositionally biased region" description="Low complexity" evidence="1">
    <location>
        <begin position="143"/>
        <end position="163"/>
    </location>
</feature>
<dbReference type="STRING" id="871575.W1QDB2"/>
<dbReference type="EMBL" id="AEOI02000007">
    <property type="protein sequence ID" value="ESW99458.1"/>
    <property type="molecule type" value="Genomic_DNA"/>
</dbReference>
<evidence type="ECO:0000313" key="3">
    <source>
        <dbReference type="Proteomes" id="UP000008673"/>
    </source>
</evidence>
<sequence>MDQFQNTSFAQMLQAHAAQQPQINLEIDKKRIDVLLKINTVLLQKCLLLQPYILNKSNSMNPDYNQRKETYQNYLKRIHFNLTCLASINDIHSTPPNMPKKNYSIPQIVLPPPELPELNEPYKLLNQLYPEALPFFQRRMEAARQQPQQMPQMQQMQQMQQRQPQPPAQPQPQPQPPQQHQQQFQFRNQTFPQEEQHSQMNFAWNSPSDLLAPRAKQQQQAPQQQHQMYSQFIQQQLNQQQQNIQTPQTMQPQQTHQQQQPQPQQQPVFNQYTPQDFTNFQQPQQQSFNGNMGQFETKNGSSVPSAGSSTMLSPEQILASVNNQQSSTSLDGW</sequence>
<gene>
    <name evidence="2" type="ORF">HPODL_03348</name>
</gene>
<feature type="compositionally biased region" description="Pro residues" evidence="1">
    <location>
        <begin position="164"/>
        <end position="177"/>
    </location>
</feature>
<feature type="compositionally biased region" description="Low complexity" evidence="1">
    <location>
        <begin position="238"/>
        <end position="286"/>
    </location>
</feature>
<feature type="compositionally biased region" description="Polar residues" evidence="1">
    <location>
        <begin position="287"/>
        <end position="333"/>
    </location>
</feature>
<dbReference type="RefSeq" id="XP_013935130.1">
    <property type="nucleotide sequence ID" value="XM_014079655.1"/>
</dbReference>
<dbReference type="Proteomes" id="UP000008673">
    <property type="component" value="Unassembled WGS sequence"/>
</dbReference>
<dbReference type="KEGG" id="opa:HPODL_03348"/>
<dbReference type="PANTHER" id="PTHR46007">
    <property type="entry name" value="MEDIATOR OF RNA POLYMERASE II TRANSCRIPTION SUBUNIT 12"/>
    <property type="match status" value="1"/>
</dbReference>
<feature type="region of interest" description="Disordered" evidence="1">
    <location>
        <begin position="142"/>
        <end position="184"/>
    </location>
</feature>
<feature type="region of interest" description="Disordered" evidence="1">
    <location>
        <begin position="238"/>
        <end position="333"/>
    </location>
</feature>
<organism evidence="2 3">
    <name type="scientific">Ogataea parapolymorpha (strain ATCC 26012 / BCRC 20466 / JCM 22074 / NRRL Y-7560 / DL-1)</name>
    <name type="common">Yeast</name>
    <name type="synonym">Hansenula polymorpha</name>
    <dbReference type="NCBI Taxonomy" id="871575"/>
    <lineage>
        <taxon>Eukaryota</taxon>
        <taxon>Fungi</taxon>
        <taxon>Dikarya</taxon>
        <taxon>Ascomycota</taxon>
        <taxon>Saccharomycotina</taxon>
        <taxon>Pichiomycetes</taxon>
        <taxon>Pichiales</taxon>
        <taxon>Pichiaceae</taxon>
        <taxon>Ogataea</taxon>
    </lineage>
</organism>
<dbReference type="AlphaFoldDB" id="W1QDB2"/>
<dbReference type="OMA" id="NCTRRIH"/>